<dbReference type="PRINTS" id="PR00119">
    <property type="entry name" value="CATATPASE"/>
</dbReference>
<dbReference type="SFLD" id="SFLDG00002">
    <property type="entry name" value="C1.7:_P-type_atpase_like"/>
    <property type="match status" value="1"/>
</dbReference>
<dbReference type="Proteomes" id="UP000317169">
    <property type="component" value="Unassembled WGS sequence"/>
</dbReference>
<dbReference type="GO" id="GO:0005524">
    <property type="term" value="F:ATP binding"/>
    <property type="evidence" value="ECO:0007669"/>
    <property type="project" value="UniProtKB-KW"/>
</dbReference>
<keyword evidence="10 11" id="KW-0472">Membrane</keyword>
<dbReference type="NCBIfam" id="TIGR01494">
    <property type="entry name" value="ATPase_P-type"/>
    <property type="match status" value="3"/>
</dbReference>
<feature type="transmembrane region" description="Helical" evidence="11">
    <location>
        <begin position="269"/>
        <end position="293"/>
    </location>
</feature>
<dbReference type="GO" id="GO:0015662">
    <property type="term" value="F:P-type ion transporter activity"/>
    <property type="evidence" value="ECO:0007669"/>
    <property type="project" value="UniProtKB-ARBA"/>
</dbReference>
<evidence type="ECO:0000313" key="14">
    <source>
        <dbReference type="Proteomes" id="UP000317169"/>
    </source>
</evidence>
<evidence type="ECO:0000256" key="4">
    <source>
        <dbReference type="ARBA" id="ARBA00022692"/>
    </source>
</evidence>
<dbReference type="GO" id="GO:0046872">
    <property type="term" value="F:metal ion binding"/>
    <property type="evidence" value="ECO:0007669"/>
    <property type="project" value="UniProtKB-KW"/>
</dbReference>
<dbReference type="GO" id="GO:0019829">
    <property type="term" value="F:ATPase-coupled monoatomic cation transmembrane transporter activity"/>
    <property type="evidence" value="ECO:0007669"/>
    <property type="project" value="UniProtKB-ARBA"/>
</dbReference>
<keyword evidence="4 11" id="KW-0812">Transmembrane</keyword>
<comment type="similarity">
    <text evidence="2">Belongs to the cation transport ATPase (P-type) (TC 3.A.3) family. Type IIA subfamily.</text>
</comment>
<dbReference type="InterPro" id="IPR044492">
    <property type="entry name" value="P_typ_ATPase_HD_dom"/>
</dbReference>
<comment type="caution">
    <text evidence="13">The sequence shown here is derived from an EMBL/GenBank/DDBJ whole genome shotgun (WGS) entry which is preliminary data.</text>
</comment>
<keyword evidence="8" id="KW-1278">Translocase</keyword>
<evidence type="ECO:0000313" key="13">
    <source>
        <dbReference type="EMBL" id="TQD35382.1"/>
    </source>
</evidence>
<dbReference type="InterPro" id="IPR018303">
    <property type="entry name" value="ATPase_P-typ_P_site"/>
</dbReference>
<dbReference type="Pfam" id="PF00689">
    <property type="entry name" value="Cation_ATPase_C"/>
    <property type="match status" value="1"/>
</dbReference>
<feature type="transmembrane region" description="Helical" evidence="11">
    <location>
        <begin position="76"/>
        <end position="95"/>
    </location>
</feature>
<feature type="transmembrane region" description="Helical" evidence="11">
    <location>
        <begin position="668"/>
        <end position="689"/>
    </location>
</feature>
<dbReference type="SUPFAM" id="SSF81653">
    <property type="entry name" value="Calcium ATPase, transduction domain A"/>
    <property type="match status" value="1"/>
</dbReference>
<feature type="transmembrane region" description="Helical" evidence="11">
    <location>
        <begin position="744"/>
        <end position="762"/>
    </location>
</feature>
<evidence type="ECO:0000256" key="9">
    <source>
        <dbReference type="ARBA" id="ARBA00022989"/>
    </source>
</evidence>
<dbReference type="InterPro" id="IPR036412">
    <property type="entry name" value="HAD-like_sf"/>
</dbReference>
<dbReference type="SUPFAM" id="SSF56784">
    <property type="entry name" value="HAD-like"/>
    <property type="match status" value="1"/>
</dbReference>
<evidence type="ECO:0000259" key="12">
    <source>
        <dbReference type="SMART" id="SM00831"/>
    </source>
</evidence>
<dbReference type="Gene3D" id="2.70.150.10">
    <property type="entry name" value="Calcium-transporting ATPase, cytoplasmic transduction domain A"/>
    <property type="match status" value="1"/>
</dbReference>
<evidence type="ECO:0000256" key="2">
    <source>
        <dbReference type="ARBA" id="ARBA00005675"/>
    </source>
</evidence>
<dbReference type="GO" id="GO:0140352">
    <property type="term" value="P:export from cell"/>
    <property type="evidence" value="ECO:0007669"/>
    <property type="project" value="UniProtKB-ARBA"/>
</dbReference>
<dbReference type="InterPro" id="IPR023214">
    <property type="entry name" value="HAD_sf"/>
</dbReference>
<keyword evidence="5" id="KW-0479">Metal-binding</keyword>
<feature type="transmembrane region" description="Helical" evidence="11">
    <location>
        <begin position="852"/>
        <end position="871"/>
    </location>
</feature>
<organism evidence="13 14">
    <name type="scientific">Haloflavibacter putidus</name>
    <dbReference type="NCBI Taxonomy" id="2576776"/>
    <lineage>
        <taxon>Bacteria</taxon>
        <taxon>Pseudomonadati</taxon>
        <taxon>Bacteroidota</taxon>
        <taxon>Flavobacteriia</taxon>
        <taxon>Flavobacteriales</taxon>
        <taxon>Flavobacteriaceae</taxon>
        <taxon>Haloflavibacter</taxon>
    </lineage>
</organism>
<feature type="domain" description="Cation-transporting P-type ATPase N-terminal" evidence="12">
    <location>
        <begin position="1"/>
        <end position="75"/>
    </location>
</feature>
<evidence type="ECO:0000256" key="5">
    <source>
        <dbReference type="ARBA" id="ARBA00022723"/>
    </source>
</evidence>
<dbReference type="InterPro" id="IPR004014">
    <property type="entry name" value="ATPase_P-typ_cation-transptr_N"/>
</dbReference>
<dbReference type="InterPro" id="IPR001757">
    <property type="entry name" value="P_typ_ATPase"/>
</dbReference>
<evidence type="ECO:0000256" key="6">
    <source>
        <dbReference type="ARBA" id="ARBA00022741"/>
    </source>
</evidence>
<dbReference type="Pfam" id="PF00690">
    <property type="entry name" value="Cation_ATPase_N"/>
    <property type="match status" value="1"/>
</dbReference>
<dbReference type="PRINTS" id="PR00120">
    <property type="entry name" value="HATPASE"/>
</dbReference>
<dbReference type="RefSeq" id="WP_141422356.1">
    <property type="nucleotide sequence ID" value="NZ_VIAR01000012.1"/>
</dbReference>
<name>A0A507ZP43_9FLAO</name>
<dbReference type="PANTHER" id="PTHR42861">
    <property type="entry name" value="CALCIUM-TRANSPORTING ATPASE"/>
    <property type="match status" value="1"/>
</dbReference>
<proteinExistence type="inferred from homology"/>
<dbReference type="InterPro" id="IPR059000">
    <property type="entry name" value="ATPase_P-type_domA"/>
</dbReference>
<feature type="transmembrane region" description="Helical" evidence="11">
    <location>
        <begin position="782"/>
        <end position="800"/>
    </location>
</feature>
<dbReference type="SUPFAM" id="SSF81660">
    <property type="entry name" value="Metal cation-transporting ATPase, ATP-binding domain N"/>
    <property type="match status" value="1"/>
</dbReference>
<dbReference type="SFLD" id="SFLDF00027">
    <property type="entry name" value="p-type_atpase"/>
    <property type="match status" value="1"/>
</dbReference>
<dbReference type="GO" id="GO:0016887">
    <property type="term" value="F:ATP hydrolysis activity"/>
    <property type="evidence" value="ECO:0007669"/>
    <property type="project" value="InterPro"/>
</dbReference>
<feature type="transmembrane region" description="Helical" evidence="11">
    <location>
        <begin position="47"/>
        <end position="70"/>
    </location>
</feature>
<dbReference type="InterPro" id="IPR008250">
    <property type="entry name" value="ATPase_P-typ_transduc_dom_A_sf"/>
</dbReference>
<protein>
    <submittedName>
        <fullName evidence="13">Cation-translocating P-type ATPase</fullName>
    </submittedName>
</protein>
<feature type="transmembrane region" description="Helical" evidence="11">
    <location>
        <begin position="695"/>
        <end position="716"/>
    </location>
</feature>
<dbReference type="InterPro" id="IPR023298">
    <property type="entry name" value="ATPase_P-typ_TM_dom_sf"/>
</dbReference>
<feature type="transmembrane region" description="Helical" evidence="11">
    <location>
        <begin position="243"/>
        <end position="263"/>
    </location>
</feature>
<accession>A0A507ZP43</accession>
<dbReference type="GO" id="GO:0098662">
    <property type="term" value="P:inorganic cation transmembrane transport"/>
    <property type="evidence" value="ECO:0007669"/>
    <property type="project" value="UniProtKB-ARBA"/>
</dbReference>
<comment type="subcellular location">
    <subcellularLocation>
        <location evidence="1">Cell membrane</location>
        <topology evidence="1">Multi-pass membrane protein</topology>
    </subcellularLocation>
</comment>
<dbReference type="Pfam" id="PF13246">
    <property type="entry name" value="Cation_ATPase"/>
    <property type="match status" value="1"/>
</dbReference>
<evidence type="ECO:0000256" key="8">
    <source>
        <dbReference type="ARBA" id="ARBA00022967"/>
    </source>
</evidence>
<dbReference type="InterPro" id="IPR006068">
    <property type="entry name" value="ATPase_P-typ_cation-transptr_C"/>
</dbReference>
<dbReference type="AlphaFoldDB" id="A0A507ZP43"/>
<dbReference type="EMBL" id="VIAR01000012">
    <property type="protein sequence ID" value="TQD35382.1"/>
    <property type="molecule type" value="Genomic_DNA"/>
</dbReference>
<dbReference type="SMART" id="SM00831">
    <property type="entry name" value="Cation_ATPase_N"/>
    <property type="match status" value="1"/>
</dbReference>
<dbReference type="Gene3D" id="3.40.50.1000">
    <property type="entry name" value="HAD superfamily/HAD-like"/>
    <property type="match status" value="1"/>
</dbReference>
<dbReference type="FunFam" id="2.70.150.10:FF:000016">
    <property type="entry name" value="Calcium-transporting P-type ATPase putative"/>
    <property type="match status" value="1"/>
</dbReference>
<dbReference type="OrthoDB" id="1521937at2"/>
<dbReference type="GO" id="GO:0005886">
    <property type="term" value="C:plasma membrane"/>
    <property type="evidence" value="ECO:0007669"/>
    <property type="project" value="UniProtKB-SubCell"/>
</dbReference>
<evidence type="ECO:0000256" key="10">
    <source>
        <dbReference type="ARBA" id="ARBA00023136"/>
    </source>
</evidence>
<dbReference type="GO" id="GO:0046873">
    <property type="term" value="F:metal ion transmembrane transporter activity"/>
    <property type="evidence" value="ECO:0007669"/>
    <property type="project" value="UniProtKB-ARBA"/>
</dbReference>
<dbReference type="PROSITE" id="PS00154">
    <property type="entry name" value="ATPASE_E1_E2"/>
    <property type="match status" value="1"/>
</dbReference>
<keyword evidence="7" id="KW-0067">ATP-binding</keyword>
<dbReference type="InterPro" id="IPR023299">
    <property type="entry name" value="ATPase_P-typ_cyto_dom_N"/>
</dbReference>
<evidence type="ECO:0000256" key="3">
    <source>
        <dbReference type="ARBA" id="ARBA00022475"/>
    </source>
</evidence>
<keyword evidence="6" id="KW-0547">Nucleotide-binding</keyword>
<dbReference type="Pfam" id="PF00122">
    <property type="entry name" value="E1-E2_ATPase"/>
    <property type="match status" value="1"/>
</dbReference>
<feature type="transmembrane region" description="Helical" evidence="11">
    <location>
        <begin position="820"/>
        <end position="840"/>
    </location>
</feature>
<dbReference type="Gene3D" id="3.40.1110.10">
    <property type="entry name" value="Calcium-transporting ATPase, cytoplasmic domain N"/>
    <property type="match status" value="1"/>
</dbReference>
<dbReference type="SUPFAM" id="SSF81665">
    <property type="entry name" value="Calcium ATPase, transmembrane domain M"/>
    <property type="match status" value="1"/>
</dbReference>
<evidence type="ECO:0000256" key="1">
    <source>
        <dbReference type="ARBA" id="ARBA00004651"/>
    </source>
</evidence>
<sequence length="883" mass="96622">MWHTQSIQQILEKLKTDIDNGLTSKEIETRLEKYGLNKWREKKAKNIWSLFLGQLKDALIYVLIGAVVITLFMGEYIDSIIILLVILINASLGVIQEIKAGKAIAALQKLASPKALVKRNGSIEEINTEALVPGDIVILETGRLVPADLRLLETINMQIEESALTGESVRVHKDAQSILKKQNSALGDRINMAYMSTMVTYGRGLGVVIATGEETEVGKIAEDINTTESKTPLEKRLDELGKLLGKLALGVCVLIFVIGYIQGREVTELFLTAVSLAVASIPEGLAAIVAVVLSIGVTKMSKRNAIIKRLPAVETLGSVNIICTDKTGTLTQNKMKVSAFYTLHTGTIKLQDYAQQPSVNLLAKAMVLCSDATLNAEKSSGDPTEIALLKFADDLKLNRESWNQNHKRLEELPFDATRKMMSVAIKNSEETNIYTKGAIDRLLPKCTQILLGDEIVPLKKQHNLAIAESIQKMSSQALRTLAVAYKPITTIPKEENWEENLIFIGLVGMIDPPRVEVKPAIAKAATAGITTIMITGDHKETALAIAKKLGIAQDKSQAITGQELDSLNEKELNNNIVKYRVFARVSPQHKVAIVRALQKAGNIVSMTGDGVNDAPSLSNADIGVAMGITGTDVSKGASDMILGDDNFATIVTAVEKGRNIYNNIKKSVIFLLTSNIGEVVTMLVCILAGMPTPLIATQLLWINLLTDSLPAIALGMDPDTKDVMQHKPRPSTESFFAHKQGWRAIFGGLLIGALTIAAYWFGFYEHGYSPFDASIPEEVLSYARTMAFMSIISAQLFYSLAFRHYRLSIFQLGLFSNKPLILAIVVGFLLQLLVLEIPLLRDAFKLQMLDGPGWLMALGMGLIPLLLNEILKAYSRIKKPNKL</sequence>
<dbReference type="SFLD" id="SFLDS00003">
    <property type="entry name" value="Haloacid_Dehalogenase"/>
    <property type="match status" value="1"/>
</dbReference>
<dbReference type="FunFam" id="3.40.50.1000:FF:000028">
    <property type="entry name" value="Calcium-transporting P-type ATPase, putative"/>
    <property type="match status" value="1"/>
</dbReference>
<keyword evidence="14" id="KW-1185">Reference proteome</keyword>
<reference evidence="13 14" key="1">
    <citation type="submission" date="2019-06" db="EMBL/GenBank/DDBJ databases">
        <title>Flavibacter putida gen. nov., sp. nov., a novel marine bacterium of the family Flavobacteriaceae isolated from coastal seawater.</title>
        <authorList>
            <person name="Feng X."/>
        </authorList>
    </citation>
    <scope>NUCLEOTIDE SEQUENCE [LARGE SCALE GENOMIC DNA]</scope>
    <source>
        <strain evidence="13 14">PLHSN227</strain>
    </source>
</reference>
<keyword evidence="9 11" id="KW-1133">Transmembrane helix</keyword>
<evidence type="ECO:0000256" key="7">
    <source>
        <dbReference type="ARBA" id="ARBA00022840"/>
    </source>
</evidence>
<gene>
    <name evidence="13" type="ORF">FKR84_10955</name>
</gene>
<keyword evidence="3" id="KW-1003">Cell membrane</keyword>
<dbReference type="Gene3D" id="1.20.1110.10">
    <property type="entry name" value="Calcium-transporting ATPase, transmembrane domain"/>
    <property type="match status" value="1"/>
</dbReference>
<evidence type="ECO:0000256" key="11">
    <source>
        <dbReference type="SAM" id="Phobius"/>
    </source>
</evidence>